<dbReference type="InterPro" id="IPR036866">
    <property type="entry name" value="RibonucZ/Hydroxyglut_hydro"/>
</dbReference>
<comment type="caution">
    <text evidence="2">The sequence shown here is derived from an EMBL/GenBank/DDBJ whole genome shotgun (WGS) entry which is preliminary data.</text>
</comment>
<accession>A0ABT1W0X0</accession>
<proteinExistence type="predicted"/>
<dbReference type="EMBL" id="JAMZEJ010000010">
    <property type="protein sequence ID" value="MCQ8242251.1"/>
    <property type="molecule type" value="Genomic_DNA"/>
</dbReference>
<feature type="domain" description="Metallo-beta-lactamase" evidence="1">
    <location>
        <begin position="52"/>
        <end position="256"/>
    </location>
</feature>
<dbReference type="InterPro" id="IPR050114">
    <property type="entry name" value="UPF0173_UPF0282_UlaG_hydrolase"/>
</dbReference>
<dbReference type="Gene3D" id="3.60.15.10">
    <property type="entry name" value="Ribonuclease Z/Hydroxyacylglutathione hydrolase-like"/>
    <property type="match status" value="1"/>
</dbReference>
<dbReference type="RefSeq" id="WP_422921006.1">
    <property type="nucleotide sequence ID" value="NZ_JAMZEJ010000010.1"/>
</dbReference>
<evidence type="ECO:0000259" key="1">
    <source>
        <dbReference type="Pfam" id="PF12706"/>
    </source>
</evidence>
<dbReference type="SUPFAM" id="SSF56281">
    <property type="entry name" value="Metallo-hydrolase/oxidoreductase"/>
    <property type="match status" value="1"/>
</dbReference>
<dbReference type="Pfam" id="PF12706">
    <property type="entry name" value="Lactamase_B_2"/>
    <property type="match status" value="1"/>
</dbReference>
<reference evidence="2 3" key="1">
    <citation type="submission" date="2022-06" db="EMBL/GenBank/DDBJ databases">
        <title>Rhizosaccharibacter gen. nov. sp. nov. KSS12, endophytic bacteria isolated from sugarcane.</title>
        <authorList>
            <person name="Pitiwittayakul N."/>
        </authorList>
    </citation>
    <scope>NUCLEOTIDE SEQUENCE [LARGE SCALE GENOMIC DNA]</scope>
    <source>
        <strain evidence="2 3">KSS12</strain>
    </source>
</reference>
<evidence type="ECO:0000313" key="2">
    <source>
        <dbReference type="EMBL" id="MCQ8242251.1"/>
    </source>
</evidence>
<organism evidence="2 3">
    <name type="scientific">Rhizosaccharibacter radicis</name>
    <dbReference type="NCBI Taxonomy" id="2782605"/>
    <lineage>
        <taxon>Bacteria</taxon>
        <taxon>Pseudomonadati</taxon>
        <taxon>Pseudomonadota</taxon>
        <taxon>Alphaproteobacteria</taxon>
        <taxon>Acetobacterales</taxon>
        <taxon>Acetobacteraceae</taxon>
        <taxon>Rhizosaccharibacter</taxon>
    </lineage>
</organism>
<gene>
    <name evidence="2" type="ORF">NFI88_15570</name>
</gene>
<protein>
    <submittedName>
        <fullName evidence="2">MBL fold metallo-hydrolase</fullName>
    </submittedName>
</protein>
<evidence type="ECO:0000313" key="3">
    <source>
        <dbReference type="Proteomes" id="UP001524547"/>
    </source>
</evidence>
<dbReference type="PANTHER" id="PTHR43546">
    <property type="entry name" value="UPF0173 METAL-DEPENDENT HYDROLASE MJ1163-RELATED"/>
    <property type="match status" value="1"/>
</dbReference>
<dbReference type="InterPro" id="IPR001279">
    <property type="entry name" value="Metallo-B-lactamas"/>
</dbReference>
<sequence length="308" mass="33413">MRERPGDAARPRVETIVLRNGLQAWLHQPHEGISLAWLGQAGFLLRTGPAVVLIDPYLSDHLARKYHGRPFPHARMMPAPIEPDQLPRVDLVLCTHRHGDHMDPGTLPVIARRHPGCRFVVPAAEREHATRLPLPPERLLAADAAAPLHPFGEGGLRIDPLPAAHETLQQDEHGSHRFLGYVLTVGGLRLYHSGDCVPFAGLPGLVRAARPDIALLPVNGRDQERAAAGVPGNFTLAEALTLCTDGAIPLLVPHHWGMFAFNTADPDTIHETAARQAARRAALGQAPVLLVPDARVAWHLVQTNGRGG</sequence>
<name>A0ABT1W0X0_9PROT</name>
<keyword evidence="3" id="KW-1185">Reference proteome</keyword>
<dbReference type="Proteomes" id="UP001524547">
    <property type="component" value="Unassembled WGS sequence"/>
</dbReference>